<accession>A0A8J2FV30</accession>
<evidence type="ECO:0000313" key="2">
    <source>
        <dbReference type="Proteomes" id="UP000663859"/>
    </source>
</evidence>
<keyword evidence="2" id="KW-1185">Reference proteome</keyword>
<protein>
    <submittedName>
        <fullName evidence="1">Uncharacterized protein</fullName>
    </submittedName>
</protein>
<name>A0A8J2FV30_9BACT</name>
<dbReference type="Proteomes" id="UP000663859">
    <property type="component" value="Unassembled WGS sequence"/>
</dbReference>
<proteinExistence type="predicted"/>
<reference evidence="1" key="1">
    <citation type="submission" date="2021-02" db="EMBL/GenBank/DDBJ databases">
        <authorList>
            <person name="Cremers G."/>
            <person name="Picone N."/>
        </authorList>
    </citation>
    <scope>NUCLEOTIDE SEQUENCE</scope>
    <source>
        <strain evidence="1">PQ17</strain>
    </source>
</reference>
<evidence type="ECO:0000313" key="1">
    <source>
        <dbReference type="EMBL" id="CAF0689721.1"/>
    </source>
</evidence>
<organism evidence="1 2">
    <name type="scientific">Candidatus Methylacidithermus pantelleriae</name>
    <dbReference type="NCBI Taxonomy" id="2744239"/>
    <lineage>
        <taxon>Bacteria</taxon>
        <taxon>Pseudomonadati</taxon>
        <taxon>Verrucomicrobiota</taxon>
        <taxon>Methylacidiphilae</taxon>
        <taxon>Methylacidiphilales</taxon>
        <taxon>Methylacidiphilaceae</taxon>
        <taxon>Candidatus Methylacidithermus</taxon>
    </lineage>
</organism>
<gene>
    <name evidence="1" type="ORF">MPNT_10334</name>
</gene>
<comment type="caution">
    <text evidence="1">The sequence shown here is derived from an EMBL/GenBank/DDBJ whole genome shotgun (WGS) entry which is preliminary data.</text>
</comment>
<sequence>MLQGVPIPWKNFAGKPGGFEEAPALLVTLQRRLGIEARTFLFDGGRKKPVELGSTRRRGGFRTSLELREVKL</sequence>
<dbReference type="AlphaFoldDB" id="A0A8J2FV30"/>
<dbReference type="EMBL" id="CAJNOB010000001">
    <property type="protein sequence ID" value="CAF0689721.1"/>
    <property type="molecule type" value="Genomic_DNA"/>
</dbReference>